<name>A0A448X3T7_9PLAT</name>
<organism evidence="1 2">
    <name type="scientific">Protopolystoma xenopodis</name>
    <dbReference type="NCBI Taxonomy" id="117903"/>
    <lineage>
        <taxon>Eukaryota</taxon>
        <taxon>Metazoa</taxon>
        <taxon>Spiralia</taxon>
        <taxon>Lophotrochozoa</taxon>
        <taxon>Platyhelminthes</taxon>
        <taxon>Monogenea</taxon>
        <taxon>Polyopisthocotylea</taxon>
        <taxon>Polystomatidea</taxon>
        <taxon>Polystomatidae</taxon>
        <taxon>Protopolystoma</taxon>
    </lineage>
</organism>
<evidence type="ECO:0000313" key="2">
    <source>
        <dbReference type="Proteomes" id="UP000784294"/>
    </source>
</evidence>
<reference evidence="1" key="1">
    <citation type="submission" date="2018-11" db="EMBL/GenBank/DDBJ databases">
        <authorList>
            <consortium name="Pathogen Informatics"/>
        </authorList>
    </citation>
    <scope>NUCLEOTIDE SEQUENCE</scope>
</reference>
<dbReference type="Proteomes" id="UP000784294">
    <property type="component" value="Unassembled WGS sequence"/>
</dbReference>
<gene>
    <name evidence="1" type="ORF">PXEA_LOCUS20969</name>
</gene>
<proteinExistence type="predicted"/>
<protein>
    <submittedName>
        <fullName evidence="1">Uncharacterized protein</fullName>
    </submittedName>
</protein>
<comment type="caution">
    <text evidence="1">The sequence shown here is derived from an EMBL/GenBank/DDBJ whole genome shotgun (WGS) entry which is preliminary data.</text>
</comment>
<dbReference type="EMBL" id="CAAALY010087857">
    <property type="protein sequence ID" value="VEL27529.1"/>
    <property type="molecule type" value="Genomic_DNA"/>
</dbReference>
<keyword evidence="2" id="KW-1185">Reference proteome</keyword>
<accession>A0A448X3T7</accession>
<dbReference type="AlphaFoldDB" id="A0A448X3T7"/>
<sequence>MAGHFFPGIQEARVTKHTELASVQRTLAWQLERIEESNKVLQNPSFGLVIDGQSLAFALQVRPWNIPIAFILASY</sequence>
<evidence type="ECO:0000313" key="1">
    <source>
        <dbReference type="EMBL" id="VEL27529.1"/>
    </source>
</evidence>